<evidence type="ECO:0000256" key="1">
    <source>
        <dbReference type="ARBA" id="ARBA00023015"/>
    </source>
</evidence>
<dbReference type="Proteomes" id="UP001057481">
    <property type="component" value="Unassembled WGS sequence"/>
</dbReference>
<dbReference type="InterPro" id="IPR036390">
    <property type="entry name" value="WH_DNA-bd_sf"/>
</dbReference>
<keyword evidence="6" id="KW-1185">Reference proteome</keyword>
<name>A0ABT0VJY1_9LACO</name>
<sequence length="123" mass="14181">MEFKANIPIYLQVYDLICDRIIGEQYLPGDKLPSVRELAEELTTNPRTIQSALKILINHGILITQRGQGNFISQKDDLINELRQHKIQQATDDYVNSLVNVLTLDEILIAVTENIKRRKHKED</sequence>
<dbReference type="PANTHER" id="PTHR38445:SF9">
    <property type="entry name" value="HTH-TYPE TRANSCRIPTIONAL REPRESSOR YTRA"/>
    <property type="match status" value="1"/>
</dbReference>
<gene>
    <name evidence="5" type="ORF">KAK10_08560</name>
</gene>
<evidence type="ECO:0000256" key="2">
    <source>
        <dbReference type="ARBA" id="ARBA00023125"/>
    </source>
</evidence>
<feature type="domain" description="HTH gntR-type" evidence="4">
    <location>
        <begin position="7"/>
        <end position="75"/>
    </location>
</feature>
<dbReference type="Pfam" id="PF00392">
    <property type="entry name" value="GntR"/>
    <property type="match status" value="1"/>
</dbReference>
<keyword evidence="3" id="KW-0804">Transcription</keyword>
<evidence type="ECO:0000256" key="3">
    <source>
        <dbReference type="ARBA" id="ARBA00023163"/>
    </source>
</evidence>
<dbReference type="InterPro" id="IPR036388">
    <property type="entry name" value="WH-like_DNA-bd_sf"/>
</dbReference>
<keyword evidence="1" id="KW-0805">Transcription regulation</keyword>
<dbReference type="SUPFAM" id="SSF46785">
    <property type="entry name" value="Winged helix' DNA-binding domain"/>
    <property type="match status" value="1"/>
</dbReference>
<evidence type="ECO:0000313" key="6">
    <source>
        <dbReference type="Proteomes" id="UP001057481"/>
    </source>
</evidence>
<organism evidence="5 6">
    <name type="scientific">Periweissella beninensis</name>
    <dbReference type="NCBI Taxonomy" id="504936"/>
    <lineage>
        <taxon>Bacteria</taxon>
        <taxon>Bacillati</taxon>
        <taxon>Bacillota</taxon>
        <taxon>Bacilli</taxon>
        <taxon>Lactobacillales</taxon>
        <taxon>Lactobacillaceae</taxon>
        <taxon>Periweissella</taxon>
    </lineage>
</organism>
<dbReference type="PROSITE" id="PS50949">
    <property type="entry name" value="HTH_GNTR"/>
    <property type="match status" value="1"/>
</dbReference>
<proteinExistence type="predicted"/>
<accession>A0ABT0VJY1</accession>
<dbReference type="SMART" id="SM00345">
    <property type="entry name" value="HTH_GNTR"/>
    <property type="match status" value="1"/>
</dbReference>
<dbReference type="PANTHER" id="PTHR38445">
    <property type="entry name" value="HTH-TYPE TRANSCRIPTIONAL REPRESSOR YTRA"/>
    <property type="match status" value="1"/>
</dbReference>
<dbReference type="Gene3D" id="1.10.10.10">
    <property type="entry name" value="Winged helix-like DNA-binding domain superfamily/Winged helix DNA-binding domain"/>
    <property type="match status" value="1"/>
</dbReference>
<dbReference type="InterPro" id="IPR000524">
    <property type="entry name" value="Tscrpt_reg_HTH_GntR"/>
</dbReference>
<reference evidence="5" key="1">
    <citation type="submission" date="2021-04" db="EMBL/GenBank/DDBJ databases">
        <title>Taxonomic assessment of Weissella genus.</title>
        <authorList>
            <person name="Fanelli F."/>
            <person name="Chieffi D."/>
            <person name="Dell'Aquila A."/>
            <person name="Gyu-Sung C."/>
            <person name="Franz C.M.A.P."/>
            <person name="Fusco V."/>
        </authorList>
    </citation>
    <scope>NUCLEOTIDE SEQUENCE</scope>
    <source>
        <strain evidence="5">LMG 25373</strain>
    </source>
</reference>
<dbReference type="CDD" id="cd07377">
    <property type="entry name" value="WHTH_GntR"/>
    <property type="match status" value="1"/>
</dbReference>
<evidence type="ECO:0000259" key="4">
    <source>
        <dbReference type="PROSITE" id="PS50949"/>
    </source>
</evidence>
<dbReference type="RefSeq" id="WP_250966321.1">
    <property type="nucleotide sequence ID" value="NZ_JAGMVS010000072.1"/>
</dbReference>
<comment type="caution">
    <text evidence="5">The sequence shown here is derived from an EMBL/GenBank/DDBJ whole genome shotgun (WGS) entry which is preliminary data.</text>
</comment>
<evidence type="ECO:0000313" key="5">
    <source>
        <dbReference type="EMBL" id="MCM2437960.1"/>
    </source>
</evidence>
<keyword evidence="2" id="KW-0238">DNA-binding</keyword>
<protein>
    <submittedName>
        <fullName evidence="5">GntR family transcriptional regulator</fullName>
    </submittedName>
</protein>
<dbReference type="EMBL" id="JAGMVS010000072">
    <property type="protein sequence ID" value="MCM2437960.1"/>
    <property type="molecule type" value="Genomic_DNA"/>
</dbReference>